<keyword evidence="4" id="KW-1185">Reference proteome</keyword>
<dbReference type="Proteomes" id="UP000242444">
    <property type="component" value="Unassembled WGS sequence"/>
</dbReference>
<feature type="transmembrane region" description="Helical" evidence="2">
    <location>
        <begin position="44"/>
        <end position="63"/>
    </location>
</feature>
<keyword evidence="2" id="KW-1133">Transmembrane helix</keyword>
<evidence type="ECO:0000256" key="2">
    <source>
        <dbReference type="SAM" id="Phobius"/>
    </source>
</evidence>
<protein>
    <submittedName>
        <fullName evidence="3">Uncharacterized protein</fullName>
    </submittedName>
</protein>
<dbReference type="AlphaFoldDB" id="A0A263CW32"/>
<dbReference type="InParanoid" id="A0A263CW32"/>
<keyword evidence="2" id="KW-0472">Membrane</keyword>
<gene>
    <name evidence="3" type="ORF">CFN78_25570</name>
</gene>
<keyword evidence="2" id="KW-0812">Transmembrane</keyword>
<comment type="caution">
    <text evidence="3">The sequence shown here is derived from an EMBL/GenBank/DDBJ whole genome shotgun (WGS) entry which is preliminary data.</text>
</comment>
<evidence type="ECO:0000313" key="3">
    <source>
        <dbReference type="EMBL" id="OZM70301.1"/>
    </source>
</evidence>
<feature type="compositionally biased region" description="Basic and acidic residues" evidence="1">
    <location>
        <begin position="254"/>
        <end position="264"/>
    </location>
</feature>
<accession>A0A263CW32</accession>
<dbReference type="EMBL" id="NKYE01000021">
    <property type="protein sequence ID" value="OZM70301.1"/>
    <property type="molecule type" value="Genomic_DNA"/>
</dbReference>
<evidence type="ECO:0000313" key="4">
    <source>
        <dbReference type="Proteomes" id="UP000242444"/>
    </source>
</evidence>
<name>A0A263CW32_9PSEU</name>
<evidence type="ECO:0000256" key="1">
    <source>
        <dbReference type="SAM" id="MobiDB-lite"/>
    </source>
</evidence>
<sequence length="264" mass="30324">MAWHKESKRGKVALFVVSLALLAGGFTLIRVLDGDPPFEWATAWPVWLVFVVVAWLITGPFTYKVLSAGADWFQYDYYWYGIHKRNHVIKLYRLRQINFGSGPTVMTLGLADDEDNIGLALREWQSDRRMWDLVYNGILHSVAAGARVDPNARDLLELDQVPQLRFPDGPRDIDVTRLSDIQVWELMADPLLQETMAKSGMADMSAAQFREAYPTWPENVLRNPANPAWFADHPDPLDGNTAPREQPEGDPEDERWGRFYRREH</sequence>
<reference evidence="3 4" key="1">
    <citation type="submission" date="2017-07" db="EMBL/GenBank/DDBJ databases">
        <title>Amycolatopsis antarcticus sp. nov., isolated from the surface of an Antarcticus brown macroalga.</title>
        <authorList>
            <person name="Wang J."/>
            <person name="Leiva S."/>
            <person name="Huang J."/>
            <person name="Huang Y."/>
        </authorList>
    </citation>
    <scope>NUCLEOTIDE SEQUENCE [LARGE SCALE GENOMIC DNA]</scope>
    <source>
        <strain evidence="3 4">AU-G6</strain>
    </source>
</reference>
<organism evidence="3 4">
    <name type="scientific">Amycolatopsis antarctica</name>
    <dbReference type="NCBI Taxonomy" id="1854586"/>
    <lineage>
        <taxon>Bacteria</taxon>
        <taxon>Bacillati</taxon>
        <taxon>Actinomycetota</taxon>
        <taxon>Actinomycetes</taxon>
        <taxon>Pseudonocardiales</taxon>
        <taxon>Pseudonocardiaceae</taxon>
        <taxon>Amycolatopsis</taxon>
    </lineage>
</organism>
<feature type="transmembrane region" description="Helical" evidence="2">
    <location>
        <begin position="12"/>
        <end position="32"/>
    </location>
</feature>
<feature type="region of interest" description="Disordered" evidence="1">
    <location>
        <begin position="225"/>
        <end position="264"/>
    </location>
</feature>
<proteinExistence type="predicted"/>